<name>A0A177E8D5_9BACT</name>
<protein>
    <submittedName>
        <fullName evidence="2">Uncharacterized protein</fullName>
    </submittedName>
</protein>
<keyword evidence="1" id="KW-0472">Membrane</keyword>
<keyword evidence="1" id="KW-1133">Transmembrane helix</keyword>
<dbReference type="RefSeq" id="WP_068541196.1">
    <property type="nucleotide sequence ID" value="NZ_LSFI01000009.1"/>
</dbReference>
<organism evidence="2 3">
    <name type="scientific">Thermodesulfatator autotrophicus</name>
    <dbReference type="NCBI Taxonomy" id="1795632"/>
    <lineage>
        <taxon>Bacteria</taxon>
        <taxon>Pseudomonadati</taxon>
        <taxon>Thermodesulfobacteriota</taxon>
        <taxon>Thermodesulfobacteria</taxon>
        <taxon>Thermodesulfobacteriales</taxon>
        <taxon>Thermodesulfatatoraceae</taxon>
        <taxon>Thermodesulfatator</taxon>
    </lineage>
</organism>
<proteinExistence type="predicted"/>
<comment type="caution">
    <text evidence="2">The sequence shown here is derived from an EMBL/GenBank/DDBJ whole genome shotgun (WGS) entry which is preliminary data.</text>
</comment>
<dbReference type="Pfam" id="PF07963">
    <property type="entry name" value="N_methyl"/>
    <property type="match status" value="1"/>
</dbReference>
<gene>
    <name evidence="2" type="ORF">TH606_02895</name>
</gene>
<dbReference type="AlphaFoldDB" id="A0A177E8D5"/>
<keyword evidence="1" id="KW-0812">Transmembrane</keyword>
<dbReference type="Proteomes" id="UP000076964">
    <property type="component" value="Unassembled WGS sequence"/>
</dbReference>
<evidence type="ECO:0000256" key="1">
    <source>
        <dbReference type="SAM" id="Phobius"/>
    </source>
</evidence>
<feature type="transmembrane region" description="Helical" evidence="1">
    <location>
        <begin position="12"/>
        <end position="32"/>
    </location>
</feature>
<keyword evidence="3" id="KW-1185">Reference proteome</keyword>
<accession>A0A177E8D5</accession>
<dbReference type="InterPro" id="IPR012902">
    <property type="entry name" value="N_methyl_site"/>
</dbReference>
<evidence type="ECO:0000313" key="2">
    <source>
        <dbReference type="EMBL" id="OAG28214.1"/>
    </source>
</evidence>
<sequence>MKNKASKGFTILEVLVAFVVATISIAWFFYVLSHNYATTSKMIERLHLFDYTTPFRKHLLTSLNKGSLRPDELKDFAKDEESLANYIITNRKISLNLKEYEKKAWSDFQKEYLLKEWQIIFTDEKTGARLFLPIYLSEEE</sequence>
<evidence type="ECO:0000313" key="3">
    <source>
        <dbReference type="Proteomes" id="UP000076964"/>
    </source>
</evidence>
<reference evidence="2 3" key="1">
    <citation type="submission" date="2016-02" db="EMBL/GenBank/DDBJ databases">
        <title>Draft genome sequence of Thermodesulfatator sp. S606.</title>
        <authorList>
            <person name="Lai Q."/>
            <person name="Cao J."/>
            <person name="Dupont S."/>
            <person name="Shao Z."/>
            <person name="Jebbar M."/>
            <person name="Alain K."/>
        </authorList>
    </citation>
    <scope>NUCLEOTIDE SEQUENCE [LARGE SCALE GENOMIC DNA]</scope>
    <source>
        <strain evidence="2 3">S606</strain>
    </source>
</reference>
<dbReference type="EMBL" id="LSFI01000009">
    <property type="protein sequence ID" value="OAG28214.1"/>
    <property type="molecule type" value="Genomic_DNA"/>
</dbReference>
<dbReference type="OrthoDB" id="9806157at2"/>
<dbReference type="STRING" id="1795632.TH606_02895"/>